<dbReference type="GO" id="GO:0005886">
    <property type="term" value="C:plasma membrane"/>
    <property type="evidence" value="ECO:0007669"/>
    <property type="project" value="UniProtKB-SubCell"/>
</dbReference>
<dbReference type="InterPro" id="IPR038731">
    <property type="entry name" value="RgtA/B/C-like"/>
</dbReference>
<evidence type="ECO:0000259" key="9">
    <source>
        <dbReference type="Pfam" id="PF13231"/>
    </source>
</evidence>
<evidence type="ECO:0000256" key="8">
    <source>
        <dbReference type="SAM" id="Phobius"/>
    </source>
</evidence>
<keyword evidence="2" id="KW-1003">Cell membrane</keyword>
<dbReference type="GO" id="GO:0016763">
    <property type="term" value="F:pentosyltransferase activity"/>
    <property type="evidence" value="ECO:0007669"/>
    <property type="project" value="TreeGrafter"/>
</dbReference>
<dbReference type="STRING" id="490189.SAMN02927903_02842"/>
<protein>
    <submittedName>
        <fullName evidence="10">Dolichyl-phosphate-mannose-protein mannosyltransferase</fullName>
    </submittedName>
</protein>
<feature type="transmembrane region" description="Helical" evidence="8">
    <location>
        <begin position="190"/>
        <end position="209"/>
    </location>
</feature>
<evidence type="ECO:0000256" key="6">
    <source>
        <dbReference type="ARBA" id="ARBA00022989"/>
    </source>
</evidence>
<evidence type="ECO:0000256" key="4">
    <source>
        <dbReference type="ARBA" id="ARBA00022679"/>
    </source>
</evidence>
<dbReference type="Proteomes" id="UP000199354">
    <property type="component" value="Unassembled WGS sequence"/>
</dbReference>
<feature type="transmembrane region" description="Helical" evidence="8">
    <location>
        <begin position="265"/>
        <end position="282"/>
    </location>
</feature>
<feature type="transmembrane region" description="Helical" evidence="8">
    <location>
        <begin position="240"/>
        <end position="258"/>
    </location>
</feature>
<keyword evidence="5 8" id="KW-0812">Transmembrane</keyword>
<keyword evidence="3 10" id="KW-0328">Glycosyltransferase</keyword>
<organism evidence="10 11">
    <name type="scientific">Flavobacterium caeni</name>
    <dbReference type="NCBI Taxonomy" id="490189"/>
    <lineage>
        <taxon>Bacteria</taxon>
        <taxon>Pseudomonadati</taxon>
        <taxon>Bacteroidota</taxon>
        <taxon>Flavobacteriia</taxon>
        <taxon>Flavobacteriales</taxon>
        <taxon>Flavobacteriaceae</taxon>
        <taxon>Flavobacterium</taxon>
    </lineage>
</organism>
<evidence type="ECO:0000313" key="11">
    <source>
        <dbReference type="Proteomes" id="UP000199354"/>
    </source>
</evidence>
<dbReference type="PANTHER" id="PTHR33908:SF11">
    <property type="entry name" value="MEMBRANE PROTEIN"/>
    <property type="match status" value="1"/>
</dbReference>
<keyword evidence="11" id="KW-1185">Reference proteome</keyword>
<evidence type="ECO:0000256" key="3">
    <source>
        <dbReference type="ARBA" id="ARBA00022676"/>
    </source>
</evidence>
<gene>
    <name evidence="10" type="ORF">SAMN02927903_02842</name>
</gene>
<feature type="domain" description="Glycosyltransferase RgtA/B/C/D-like" evidence="9">
    <location>
        <begin position="50"/>
        <end position="207"/>
    </location>
</feature>
<reference evidence="10 11" key="1">
    <citation type="submission" date="2016-10" db="EMBL/GenBank/DDBJ databases">
        <authorList>
            <person name="de Groot N.N."/>
        </authorList>
    </citation>
    <scope>NUCLEOTIDE SEQUENCE [LARGE SCALE GENOMIC DNA]</scope>
    <source>
        <strain evidence="10 11">CGMCC 1.7031</strain>
    </source>
</reference>
<evidence type="ECO:0000256" key="5">
    <source>
        <dbReference type="ARBA" id="ARBA00022692"/>
    </source>
</evidence>
<keyword evidence="6 8" id="KW-1133">Transmembrane helix</keyword>
<accession>A0A1G5JRK9</accession>
<keyword evidence="4 10" id="KW-0808">Transferase</keyword>
<keyword evidence="7 8" id="KW-0472">Membrane</keyword>
<feature type="transmembrane region" description="Helical" evidence="8">
    <location>
        <begin position="288"/>
        <end position="309"/>
    </location>
</feature>
<dbReference type="RefSeq" id="WP_091145588.1">
    <property type="nucleotide sequence ID" value="NZ_FMVF01000015.1"/>
</dbReference>
<dbReference type="EMBL" id="FMVF01000015">
    <property type="protein sequence ID" value="SCY90531.1"/>
    <property type="molecule type" value="Genomic_DNA"/>
</dbReference>
<dbReference type="Pfam" id="PF13231">
    <property type="entry name" value="PMT_2"/>
    <property type="match status" value="1"/>
</dbReference>
<dbReference type="AlphaFoldDB" id="A0A1G5JRK9"/>
<dbReference type="InterPro" id="IPR050297">
    <property type="entry name" value="LipidA_mod_glycosyltrf_83"/>
</dbReference>
<dbReference type="PANTHER" id="PTHR33908">
    <property type="entry name" value="MANNOSYLTRANSFERASE YKCB-RELATED"/>
    <property type="match status" value="1"/>
</dbReference>
<feature type="transmembrane region" description="Helical" evidence="8">
    <location>
        <begin position="98"/>
        <end position="119"/>
    </location>
</feature>
<dbReference type="OrthoDB" id="9813729at2"/>
<dbReference type="GO" id="GO:0009103">
    <property type="term" value="P:lipopolysaccharide biosynthetic process"/>
    <property type="evidence" value="ECO:0007669"/>
    <property type="project" value="UniProtKB-ARBA"/>
</dbReference>
<proteinExistence type="predicted"/>
<comment type="subcellular location">
    <subcellularLocation>
        <location evidence="1">Cell membrane</location>
        <topology evidence="1">Multi-pass membrane protein</topology>
    </subcellularLocation>
</comment>
<feature type="transmembrane region" description="Helical" evidence="8">
    <location>
        <begin position="316"/>
        <end position="333"/>
    </location>
</feature>
<feature type="transmembrane region" description="Helical" evidence="8">
    <location>
        <begin position="147"/>
        <end position="178"/>
    </location>
</feature>
<evidence type="ECO:0000256" key="2">
    <source>
        <dbReference type="ARBA" id="ARBA00022475"/>
    </source>
</evidence>
<feature type="transmembrane region" description="Helical" evidence="8">
    <location>
        <begin position="56"/>
        <end position="86"/>
    </location>
</feature>
<evidence type="ECO:0000256" key="7">
    <source>
        <dbReference type="ARBA" id="ARBA00023136"/>
    </source>
</evidence>
<evidence type="ECO:0000313" key="10">
    <source>
        <dbReference type="EMBL" id="SCY90531.1"/>
    </source>
</evidence>
<sequence length="507" mass="58127">MPRKTVLLLAFVFVKFVLQYVLVDAQYDLHRDEYLHLDQGHYLAWGYVSVPPFTSWVSWIIFALGGGVFWVKFFPALFGALTLVVVWKAIETLKGDTFALCLGATCVLLSVLLRINLLYQPNSFDVLCWTSFYYFCLRYAQTESPRWSWLGAVVFALGFLNKYNMVFLLGGLLPALLLSPQRKWLARRQTYWAVGLALLLISPNIWWQYQNDFPVVHHMQELARTQLVNTSRVAFLKEQLLFFAGALPIIVAGLYALLVYKPFAGFRFFFAALVFTLAIFWICKAKGYYAIGIYPIYISFGAVFVSQALQTKRLRYVRLLVFMLPVATFLPMYQVAFPNHGPEYVVAHSSRYQDLGLLRWEDGKDHSLPQDFADMLGWRELARKTDSIYAPLAAQGRTMVLCDNYGQAGAINYYSKTGIRAVSFNADYVGWFDLSVPYINFIRIKEYDPNEDELEQTGPYFQTGQIAARVTNQYAREYRTAIFAFSGAKIDINPLLANEVREANSNR</sequence>
<name>A0A1G5JRK9_9FLAO</name>
<evidence type="ECO:0000256" key="1">
    <source>
        <dbReference type="ARBA" id="ARBA00004651"/>
    </source>
</evidence>